<reference evidence="9 10" key="1">
    <citation type="submission" date="2018-08" db="EMBL/GenBank/DDBJ databases">
        <title>Recombination of ecologically and evolutionarily significant loci maintains genetic cohesion in the Pseudomonas syringae species complex.</title>
        <authorList>
            <person name="Dillon M."/>
            <person name="Thakur S."/>
            <person name="Almeida R.N.D."/>
            <person name="Weir B.S."/>
            <person name="Guttman D.S."/>
        </authorList>
    </citation>
    <scope>NUCLEOTIDE SEQUENCE [LARGE SCALE GENOMIC DNA]</scope>
    <source>
        <strain evidence="9 10">ICMP 11935</strain>
    </source>
</reference>
<evidence type="ECO:0000256" key="6">
    <source>
        <dbReference type="ARBA" id="ARBA00023136"/>
    </source>
</evidence>
<sequence>MTAIASLSHSAILPRSRSPFLKKFLANKGAVLGAAVLLLFVLAAVLAPWIAPHDPLKANFLAVRKAPSLIYWMGTDELGRDLFSRLLYGARSSLLAGGVSVAIAMFIGVPLGIIAAHKPLFYTIIRPILDLMQTVPTFVYLIPTLTLFGLGVVPGLISTVVFAIAAPIRLTYLGIRDVPQELLDAGKAFGSSRRQLLTRIELPYAMPSIAAGITQCIMLSLSMVVIAALVGADGLGKPVVNALNTADIALGFEAGLAIVLLAIMLDRICKQPEAKVGSDA</sequence>
<dbReference type="GO" id="GO:0031460">
    <property type="term" value="P:glycine betaine transport"/>
    <property type="evidence" value="ECO:0007669"/>
    <property type="project" value="TreeGrafter"/>
</dbReference>
<dbReference type="InterPro" id="IPR025966">
    <property type="entry name" value="OppC_N"/>
</dbReference>
<dbReference type="PANTHER" id="PTHR47737">
    <property type="entry name" value="GLYCINE BETAINE/PROLINE BETAINE TRANSPORT SYSTEM PERMEASE PROTEIN PROW"/>
    <property type="match status" value="1"/>
</dbReference>
<feature type="transmembrane region" description="Helical" evidence="7">
    <location>
        <begin position="202"/>
        <end position="228"/>
    </location>
</feature>
<organism evidence="9 10">
    <name type="scientific">Pseudomonas syringae pv. aptata</name>
    <dbReference type="NCBI Taxonomy" id="83167"/>
    <lineage>
        <taxon>Bacteria</taxon>
        <taxon>Pseudomonadati</taxon>
        <taxon>Pseudomonadota</taxon>
        <taxon>Gammaproteobacteria</taxon>
        <taxon>Pseudomonadales</taxon>
        <taxon>Pseudomonadaceae</taxon>
        <taxon>Pseudomonas</taxon>
        <taxon>Pseudomonas syringae</taxon>
    </lineage>
</organism>
<accession>A0A3M5W8Y1</accession>
<dbReference type="Gene3D" id="1.10.3720.10">
    <property type="entry name" value="MetI-like"/>
    <property type="match status" value="1"/>
</dbReference>
<feature type="transmembrane region" description="Helical" evidence="7">
    <location>
        <begin position="94"/>
        <end position="117"/>
    </location>
</feature>
<keyword evidence="5 7" id="KW-1133">Transmembrane helix</keyword>
<keyword evidence="4 7" id="KW-0812">Transmembrane</keyword>
<dbReference type="GO" id="GO:0043190">
    <property type="term" value="C:ATP-binding cassette (ABC) transporter complex"/>
    <property type="evidence" value="ECO:0007669"/>
    <property type="project" value="TreeGrafter"/>
</dbReference>
<dbReference type="InterPro" id="IPR035906">
    <property type="entry name" value="MetI-like_sf"/>
</dbReference>
<feature type="domain" description="ABC transmembrane type-1" evidence="8">
    <location>
        <begin position="90"/>
        <end position="269"/>
    </location>
</feature>
<keyword evidence="6 7" id="KW-0472">Membrane</keyword>
<evidence type="ECO:0000256" key="2">
    <source>
        <dbReference type="ARBA" id="ARBA00022448"/>
    </source>
</evidence>
<evidence type="ECO:0000256" key="4">
    <source>
        <dbReference type="ARBA" id="ARBA00022692"/>
    </source>
</evidence>
<feature type="transmembrane region" description="Helical" evidence="7">
    <location>
        <begin position="30"/>
        <end position="51"/>
    </location>
</feature>
<protein>
    <recommendedName>
        <fullName evidence="8">ABC transmembrane type-1 domain-containing protein</fullName>
    </recommendedName>
</protein>
<dbReference type="Proteomes" id="UP000274315">
    <property type="component" value="Unassembled WGS sequence"/>
</dbReference>
<comment type="subcellular location">
    <subcellularLocation>
        <location evidence="1 7">Cell membrane</location>
        <topology evidence="1 7">Multi-pass membrane protein</topology>
    </subcellularLocation>
</comment>
<dbReference type="Pfam" id="PF12911">
    <property type="entry name" value="OppC_N"/>
    <property type="match status" value="1"/>
</dbReference>
<feature type="transmembrane region" description="Helical" evidence="7">
    <location>
        <begin position="137"/>
        <end position="166"/>
    </location>
</feature>
<dbReference type="GO" id="GO:0015871">
    <property type="term" value="P:choline transport"/>
    <property type="evidence" value="ECO:0007669"/>
    <property type="project" value="TreeGrafter"/>
</dbReference>
<name>A0A3M5W8Y1_PSEAP</name>
<keyword evidence="2 7" id="KW-0813">Transport</keyword>
<evidence type="ECO:0000259" key="8">
    <source>
        <dbReference type="PROSITE" id="PS50928"/>
    </source>
</evidence>
<dbReference type="GO" id="GO:0015226">
    <property type="term" value="F:carnitine transmembrane transporter activity"/>
    <property type="evidence" value="ECO:0007669"/>
    <property type="project" value="TreeGrafter"/>
</dbReference>
<evidence type="ECO:0000313" key="9">
    <source>
        <dbReference type="EMBL" id="RMU66982.1"/>
    </source>
</evidence>
<dbReference type="Pfam" id="PF00528">
    <property type="entry name" value="BPD_transp_1"/>
    <property type="match status" value="1"/>
</dbReference>
<dbReference type="InterPro" id="IPR000515">
    <property type="entry name" value="MetI-like"/>
</dbReference>
<dbReference type="PROSITE" id="PS50928">
    <property type="entry name" value="ABC_TM1"/>
    <property type="match status" value="1"/>
</dbReference>
<dbReference type="FunFam" id="1.10.3720.10:FF:000001">
    <property type="entry name" value="Glycine betaine ABC transporter, permease"/>
    <property type="match status" value="1"/>
</dbReference>
<evidence type="ECO:0000256" key="1">
    <source>
        <dbReference type="ARBA" id="ARBA00004651"/>
    </source>
</evidence>
<dbReference type="EMBL" id="RBUF01000795">
    <property type="protein sequence ID" value="RMU66982.1"/>
    <property type="molecule type" value="Genomic_DNA"/>
</dbReference>
<evidence type="ECO:0000256" key="3">
    <source>
        <dbReference type="ARBA" id="ARBA00022475"/>
    </source>
</evidence>
<dbReference type="CDD" id="cd06261">
    <property type="entry name" value="TM_PBP2"/>
    <property type="match status" value="1"/>
</dbReference>
<keyword evidence="3" id="KW-1003">Cell membrane</keyword>
<dbReference type="PANTHER" id="PTHR47737:SF1">
    <property type="entry name" value="GLYCINE BETAINE_PROLINE BETAINE TRANSPORT SYSTEM PERMEASE PROTEIN PROW"/>
    <property type="match status" value="1"/>
</dbReference>
<comment type="similarity">
    <text evidence="7">Belongs to the binding-protein-dependent transport system permease family.</text>
</comment>
<gene>
    <name evidence="9" type="ORF">ALP24_02582</name>
</gene>
<evidence type="ECO:0000313" key="10">
    <source>
        <dbReference type="Proteomes" id="UP000274315"/>
    </source>
</evidence>
<dbReference type="AlphaFoldDB" id="A0A3M5W8Y1"/>
<dbReference type="SUPFAM" id="SSF161098">
    <property type="entry name" value="MetI-like"/>
    <property type="match status" value="1"/>
</dbReference>
<evidence type="ECO:0000256" key="5">
    <source>
        <dbReference type="ARBA" id="ARBA00022989"/>
    </source>
</evidence>
<comment type="caution">
    <text evidence="9">The sequence shown here is derived from an EMBL/GenBank/DDBJ whole genome shotgun (WGS) entry which is preliminary data.</text>
</comment>
<feature type="transmembrane region" description="Helical" evidence="7">
    <location>
        <begin position="248"/>
        <end position="265"/>
    </location>
</feature>
<evidence type="ECO:0000256" key="7">
    <source>
        <dbReference type="RuleBase" id="RU363032"/>
    </source>
</evidence>
<dbReference type="GO" id="GO:0005275">
    <property type="term" value="F:amine transmembrane transporter activity"/>
    <property type="evidence" value="ECO:0007669"/>
    <property type="project" value="TreeGrafter"/>
</dbReference>
<proteinExistence type="inferred from homology"/>